<proteinExistence type="predicted"/>
<organism evidence="2 3">
    <name type="scientific">Microbacterium panaciterrae</name>
    <dbReference type="NCBI Taxonomy" id="985759"/>
    <lineage>
        <taxon>Bacteria</taxon>
        <taxon>Bacillati</taxon>
        <taxon>Actinomycetota</taxon>
        <taxon>Actinomycetes</taxon>
        <taxon>Micrococcales</taxon>
        <taxon>Microbacteriaceae</taxon>
        <taxon>Microbacterium</taxon>
    </lineage>
</organism>
<reference evidence="3" key="1">
    <citation type="journal article" date="2019" name="Int. J. Syst. Evol. Microbiol.">
        <title>The Global Catalogue of Microorganisms (GCM) 10K type strain sequencing project: providing services to taxonomists for standard genome sequencing and annotation.</title>
        <authorList>
            <consortium name="The Broad Institute Genomics Platform"/>
            <consortium name="The Broad Institute Genome Sequencing Center for Infectious Disease"/>
            <person name="Wu L."/>
            <person name="Ma J."/>
        </authorList>
    </citation>
    <scope>NUCLEOTIDE SEQUENCE [LARGE SCALE GENOMIC DNA]</scope>
    <source>
        <strain evidence="3">JCM 17839</strain>
    </source>
</reference>
<evidence type="ECO:0000313" key="2">
    <source>
        <dbReference type="EMBL" id="GAA4488605.1"/>
    </source>
</evidence>
<gene>
    <name evidence="2" type="ORF">GCM10023171_28280</name>
</gene>
<dbReference type="Proteomes" id="UP001500731">
    <property type="component" value="Unassembled WGS sequence"/>
</dbReference>
<accession>A0ABP8PM39</accession>
<feature type="signal peptide" evidence="1">
    <location>
        <begin position="1"/>
        <end position="30"/>
    </location>
</feature>
<evidence type="ECO:0000256" key="1">
    <source>
        <dbReference type="SAM" id="SignalP"/>
    </source>
</evidence>
<feature type="chain" id="PRO_5046139673" description="Secreted protein" evidence="1">
    <location>
        <begin position="31"/>
        <end position="197"/>
    </location>
</feature>
<evidence type="ECO:0000313" key="3">
    <source>
        <dbReference type="Proteomes" id="UP001500731"/>
    </source>
</evidence>
<name>A0ABP8PM39_9MICO</name>
<keyword evidence="3" id="KW-1185">Reference proteome</keyword>
<keyword evidence="1" id="KW-0732">Signal</keyword>
<evidence type="ECO:0008006" key="4">
    <source>
        <dbReference type="Google" id="ProtNLM"/>
    </source>
</evidence>
<comment type="caution">
    <text evidence="2">The sequence shown here is derived from an EMBL/GenBank/DDBJ whole genome shotgun (WGS) entry which is preliminary data.</text>
</comment>
<protein>
    <recommendedName>
        <fullName evidence="4">Secreted protein</fullName>
    </recommendedName>
</protein>
<dbReference type="EMBL" id="BAABGP010000018">
    <property type="protein sequence ID" value="GAA4488605.1"/>
    <property type="molecule type" value="Genomic_DNA"/>
</dbReference>
<sequence length="197" mass="19748">MLLRKRALLVAAAALSAVILTFGLAGPASAATTTGSDAPPTSPPTVTVSAPMTIDCSTLKPAGLKYAIEHNVNICGVLDHGSKAGNGSVTPNANPVVGDCGTASISGWTLGSGRAYFQFRLVSSTGAIWYYSTSIVYSGSAGGGSLTFSGWWPGIEATGGGPANTGSGWADAYVAGSVTTDWAECTIGYPSMSLFVG</sequence>